<feature type="domain" description="TFIIS N-terminal" evidence="3">
    <location>
        <begin position="392"/>
        <end position="546"/>
    </location>
</feature>
<feature type="compositionally biased region" description="Polar residues" evidence="2">
    <location>
        <begin position="50"/>
        <end position="59"/>
    </location>
</feature>
<protein>
    <recommendedName>
        <fullName evidence="3">TFIIS N-terminal domain-containing protein</fullName>
    </recommendedName>
</protein>
<dbReference type="GO" id="GO:0072357">
    <property type="term" value="C:PTW/PP1 phosphatase complex"/>
    <property type="evidence" value="ECO:0007669"/>
    <property type="project" value="TreeGrafter"/>
</dbReference>
<dbReference type="PANTHER" id="PTHR46557:SF1">
    <property type="entry name" value="SERINE_THREONINE-PROTEIN PHOSPHATASE 1 REGULATORY SUBUNIT 10"/>
    <property type="match status" value="1"/>
</dbReference>
<reference evidence="4 5" key="1">
    <citation type="journal article" date="2020" name="ISME J.">
        <title>Uncovering the hidden diversity of litter-decomposition mechanisms in mushroom-forming fungi.</title>
        <authorList>
            <person name="Floudas D."/>
            <person name="Bentzer J."/>
            <person name="Ahren D."/>
            <person name="Johansson T."/>
            <person name="Persson P."/>
            <person name="Tunlid A."/>
        </authorList>
    </citation>
    <scope>NUCLEOTIDE SEQUENCE [LARGE SCALE GENOMIC DNA]</scope>
    <source>
        <strain evidence="4 5">CBS 146.42</strain>
    </source>
</reference>
<evidence type="ECO:0000259" key="3">
    <source>
        <dbReference type="PROSITE" id="PS51319"/>
    </source>
</evidence>
<dbReference type="OrthoDB" id="6159439at2759"/>
<dbReference type="Proteomes" id="UP000559027">
    <property type="component" value="Unassembled WGS sequence"/>
</dbReference>
<feature type="region of interest" description="Disordered" evidence="2">
    <location>
        <begin position="909"/>
        <end position="998"/>
    </location>
</feature>
<dbReference type="AlphaFoldDB" id="A0A8H5GG76"/>
<feature type="compositionally biased region" description="Low complexity" evidence="2">
    <location>
        <begin position="618"/>
        <end position="638"/>
    </location>
</feature>
<feature type="compositionally biased region" description="Low complexity" evidence="2">
    <location>
        <begin position="683"/>
        <end position="692"/>
    </location>
</feature>
<name>A0A8H5GG76_9AGAR</name>
<dbReference type="InterPro" id="IPR017923">
    <property type="entry name" value="TFIIS_N"/>
</dbReference>
<feature type="region of interest" description="Disordered" evidence="2">
    <location>
        <begin position="545"/>
        <end position="638"/>
    </location>
</feature>
<gene>
    <name evidence="4" type="ORF">D9756_000903</name>
</gene>
<feature type="region of interest" description="Disordered" evidence="2">
    <location>
        <begin position="1"/>
        <end position="59"/>
    </location>
</feature>
<comment type="caution">
    <text evidence="4">The sequence shown here is derived from an EMBL/GenBank/DDBJ whole genome shotgun (WGS) entry which is preliminary data.</text>
</comment>
<comment type="subcellular location">
    <subcellularLocation>
        <location evidence="1">Nucleus</location>
    </subcellularLocation>
</comment>
<feature type="compositionally biased region" description="Low complexity" evidence="2">
    <location>
        <begin position="133"/>
        <end position="174"/>
    </location>
</feature>
<dbReference type="GO" id="GO:0000785">
    <property type="term" value="C:chromatin"/>
    <property type="evidence" value="ECO:0007669"/>
    <property type="project" value="TreeGrafter"/>
</dbReference>
<feature type="region of interest" description="Disordered" evidence="2">
    <location>
        <begin position="232"/>
        <end position="319"/>
    </location>
</feature>
<dbReference type="GO" id="GO:0005634">
    <property type="term" value="C:nucleus"/>
    <property type="evidence" value="ECO:0007669"/>
    <property type="project" value="UniProtKB-SubCell"/>
</dbReference>
<dbReference type="Gene3D" id="1.20.930.10">
    <property type="entry name" value="Conserved domain common to transcription factors TFIIS, elongin A, CRSP70"/>
    <property type="match status" value="1"/>
</dbReference>
<dbReference type="GO" id="GO:0008157">
    <property type="term" value="F:protein phosphatase 1 binding"/>
    <property type="evidence" value="ECO:0007669"/>
    <property type="project" value="TreeGrafter"/>
</dbReference>
<feature type="compositionally biased region" description="Polar residues" evidence="2">
    <location>
        <begin position="123"/>
        <end position="132"/>
    </location>
</feature>
<accession>A0A8H5GG76</accession>
<feature type="region of interest" description="Disordered" evidence="2">
    <location>
        <begin position="669"/>
        <end position="701"/>
    </location>
</feature>
<evidence type="ECO:0000313" key="4">
    <source>
        <dbReference type="EMBL" id="KAF5364225.1"/>
    </source>
</evidence>
<feature type="compositionally biased region" description="Polar residues" evidence="2">
    <location>
        <begin position="239"/>
        <end position="248"/>
    </location>
</feature>
<feature type="compositionally biased region" description="Polar residues" evidence="2">
    <location>
        <begin position="546"/>
        <end position="557"/>
    </location>
</feature>
<feature type="compositionally biased region" description="Polar residues" evidence="2">
    <location>
        <begin position="175"/>
        <end position="187"/>
    </location>
</feature>
<dbReference type="PANTHER" id="PTHR46557">
    <property type="entry name" value="SERINE/THREONINE-PROTEIN PHOSPHATASE 1 REGULATORY SUBUNIT 10-RELATED"/>
    <property type="match status" value="1"/>
</dbReference>
<feature type="compositionally biased region" description="Low complexity" evidence="2">
    <location>
        <begin position="265"/>
        <end position="313"/>
    </location>
</feature>
<dbReference type="EMBL" id="JAACJO010000001">
    <property type="protein sequence ID" value="KAF5364225.1"/>
    <property type="molecule type" value="Genomic_DNA"/>
</dbReference>
<feature type="region of interest" description="Disordered" evidence="2">
    <location>
        <begin position="123"/>
        <end position="187"/>
    </location>
</feature>
<feature type="compositionally biased region" description="Low complexity" evidence="2">
    <location>
        <begin position="578"/>
        <end position="596"/>
    </location>
</feature>
<evidence type="ECO:0000256" key="1">
    <source>
        <dbReference type="PROSITE-ProRule" id="PRU00649"/>
    </source>
</evidence>
<organism evidence="4 5">
    <name type="scientific">Leucocoprinus leucothites</name>
    <dbReference type="NCBI Taxonomy" id="201217"/>
    <lineage>
        <taxon>Eukaryota</taxon>
        <taxon>Fungi</taxon>
        <taxon>Dikarya</taxon>
        <taxon>Basidiomycota</taxon>
        <taxon>Agaricomycotina</taxon>
        <taxon>Agaricomycetes</taxon>
        <taxon>Agaricomycetidae</taxon>
        <taxon>Agaricales</taxon>
        <taxon>Agaricineae</taxon>
        <taxon>Agaricaceae</taxon>
        <taxon>Leucocoprinus</taxon>
    </lineage>
</organism>
<dbReference type="PROSITE" id="PS51319">
    <property type="entry name" value="TFIIS_N"/>
    <property type="match status" value="1"/>
</dbReference>
<proteinExistence type="predicted"/>
<evidence type="ECO:0000256" key="2">
    <source>
        <dbReference type="SAM" id="MobiDB-lite"/>
    </source>
</evidence>
<sequence length="998" mass="108416">MDPIFQWVPQPNMLSESSQHEQQRQPSSSLEDWSKERSSSMPQTGPIGVGSSSGTNNMDISDFTTLGDLGATSPAMLASPQAFYQQLTQSHNQYFLPSYPTLPYGSSAWPSIPLSTYSTLNGATSTSNPLANQSQQQPAQTGQQQSSPPHSPPAQQRSPLQQQAQPQHNPQSHSIQSQSLESTNSQSVMIDPSLTLSGANPNLQPYGSVFTSQPQRQQYPYTQTSLFMPQYYRQPPNVTPQGTLSPQALMSPGGITINPASFYGTQTSTTPNNSQQQAQQESQVQTSQRSPATQQQSASQVAQAQPQTQTQAPEPSPEEIAQKKARFYASIKPLLQSSAFTGAQAVNTLVDRISTNMQDADPGVRLEILTKIRDGAGNHYFRAWSENSRAMDITREWLRAAYAANDNSPLIETTMPLLHIIDRLPLTVESLKASKLGKLVVKLVKDPPSPGELMPPFIRPFSLVRPGQNVSGYTIALVEPKMRSHFLPQRYTYVLQPFCLESEISNRIDVSNVLFVFFSGTTLGNAAIKDMAANIERRWRQLVNAEGTTSAPNANSAEDSKSKKRKPSELPAKPQPPQKKQVLANGAAMAKALAAAKDTKDKVKSATSATGVKDAKSDSSFFSAPKPKPKLPSFKKAPAPVPVKKEENVAQPSSVDPFQDILKTMKARRESPAVSTPPPTVNTPPQTNSLSKNGKKKKSVTWAPDTQLESVRLIERAVYDDDPLEGTHTGHSLRDLDRGEGAALHAQIFEETVDWLEPSLIDRPADIENTVPMRGERSQEKATQEQREQTALSAVYMTPQMIPDSPAEPAVVIPEEEVDKEVVTMICGESDSIFWSGGMPIEPVSHTASVADLVGQLANGGVDPAMGGTHFNSQGLDMKSVGLDPSATLSAVSALPDEQLQQLLQQLASYGPAGSNPSSSSSSYNDIDPGYGAPPNQYANDYGQSYYDDNERERWPQSGGRGRGRGRGFGRGRGGGRGSEDYKQHNKRKPCSFFAAGK</sequence>
<keyword evidence="5" id="KW-1185">Reference proteome</keyword>
<keyword evidence="1" id="KW-0539">Nucleus</keyword>
<dbReference type="InterPro" id="IPR035441">
    <property type="entry name" value="TFIIS/LEDGF_dom_sf"/>
</dbReference>
<feature type="compositionally biased region" description="Low complexity" evidence="2">
    <location>
        <begin position="909"/>
        <end position="925"/>
    </location>
</feature>
<evidence type="ECO:0000313" key="5">
    <source>
        <dbReference type="Proteomes" id="UP000559027"/>
    </source>
</evidence>